<dbReference type="SMART" id="SM01117">
    <property type="entry name" value="Cyt-b5"/>
    <property type="match status" value="1"/>
</dbReference>
<dbReference type="SUPFAM" id="SSF55856">
    <property type="entry name" value="Cytochrome b5-like heme/steroid binding domain"/>
    <property type="match status" value="1"/>
</dbReference>
<feature type="region of interest" description="Disordered" evidence="1">
    <location>
        <begin position="14"/>
        <end position="33"/>
    </location>
</feature>
<comment type="caution">
    <text evidence="3">The sequence shown here is derived from an EMBL/GenBank/DDBJ whole genome shotgun (WGS) entry which is preliminary data.</text>
</comment>
<dbReference type="AlphaFoldDB" id="A0AAW6U911"/>
<dbReference type="InterPro" id="IPR001199">
    <property type="entry name" value="Cyt_B5-like_heme/steroid-bd"/>
</dbReference>
<keyword evidence="4" id="KW-1185">Reference proteome</keyword>
<dbReference type="Proteomes" id="UP001431532">
    <property type="component" value="Unassembled WGS sequence"/>
</dbReference>
<name>A0AAW6U911_9MOLU</name>
<reference evidence="3" key="1">
    <citation type="submission" date="2023-05" db="EMBL/GenBank/DDBJ databases">
        <title>Mariniplasma microaerophilum sp. nov., a novel anaerobic mollicute isolated from terrestrial mud volcano, Taman Peninsula, Russia.</title>
        <authorList>
            <person name="Khomyakova M.A."/>
            <person name="Merkel A.Y."/>
            <person name="Slobodkin A.I."/>
        </authorList>
    </citation>
    <scope>NUCLEOTIDE SEQUENCE</scope>
    <source>
        <strain evidence="3">M4Ah</strain>
    </source>
</reference>
<dbReference type="EMBL" id="JASCXW010000021">
    <property type="protein sequence ID" value="MDI6453215.1"/>
    <property type="molecule type" value="Genomic_DNA"/>
</dbReference>
<proteinExistence type="predicted"/>
<evidence type="ECO:0000313" key="4">
    <source>
        <dbReference type="Proteomes" id="UP001431532"/>
    </source>
</evidence>
<accession>A0AAW6U911</accession>
<dbReference type="Gene3D" id="3.10.120.10">
    <property type="entry name" value="Cytochrome b5-like heme/steroid binding domain"/>
    <property type="match status" value="1"/>
</dbReference>
<dbReference type="Pfam" id="PF00173">
    <property type="entry name" value="Cyt-b5"/>
    <property type="match status" value="1"/>
</dbReference>
<dbReference type="RefSeq" id="WP_282839645.1">
    <property type="nucleotide sequence ID" value="NZ_JASCXW010000021.1"/>
</dbReference>
<dbReference type="InterPro" id="IPR036400">
    <property type="entry name" value="Cyt_B5-like_heme/steroid_sf"/>
</dbReference>
<evidence type="ECO:0000256" key="1">
    <source>
        <dbReference type="SAM" id="MobiDB-lite"/>
    </source>
</evidence>
<organism evidence="3 4">
    <name type="scientific">Peloplasma aerotolerans</name>
    <dbReference type="NCBI Taxonomy" id="3044389"/>
    <lineage>
        <taxon>Bacteria</taxon>
        <taxon>Bacillati</taxon>
        <taxon>Mycoplasmatota</taxon>
        <taxon>Mollicutes</taxon>
        <taxon>Acholeplasmatales</taxon>
        <taxon>Acholeplasmataceae</taxon>
        <taxon>Peloplasma</taxon>
    </lineage>
</organism>
<evidence type="ECO:0000259" key="2">
    <source>
        <dbReference type="SMART" id="SM01117"/>
    </source>
</evidence>
<evidence type="ECO:0000313" key="3">
    <source>
        <dbReference type="EMBL" id="MDI6453215.1"/>
    </source>
</evidence>
<sequence length="117" mass="12939">MLLFTLFACYSDPVESEVPTDPNLTPDPTEVDPTEDNLIYLTLEQLSEFDGREGRKAYVAVNGDIYDVSNSIYWPNGHHNGHQAGQDLTDAILNESPHGLANLSRVPMIGHIIEDGE</sequence>
<protein>
    <submittedName>
        <fullName evidence="3">Cytochrome b5 domain-containing protein</fullName>
    </submittedName>
</protein>
<gene>
    <name evidence="3" type="ORF">QJ521_06545</name>
</gene>
<feature type="domain" description="Cytochrome b5 heme-binding" evidence="2">
    <location>
        <begin position="41"/>
        <end position="113"/>
    </location>
</feature>